<dbReference type="InterPro" id="IPR006626">
    <property type="entry name" value="PbH1"/>
</dbReference>
<keyword evidence="3" id="KW-0964">Secreted</keyword>
<dbReference type="InterPro" id="IPR012334">
    <property type="entry name" value="Pectin_lyas_fold"/>
</dbReference>
<comment type="function">
    <text evidence="11">Specific in hydrolyzing the terminal glycosidic bond of polygalacturonic acid and oligogalacturonates.</text>
</comment>
<dbReference type="EC" id="3.2.1.67" evidence="12"/>
<keyword evidence="7" id="KW-1015">Disulfide bond</keyword>
<dbReference type="GO" id="GO:0045490">
    <property type="term" value="P:pectin catabolic process"/>
    <property type="evidence" value="ECO:0007669"/>
    <property type="project" value="UniProtKB-ARBA"/>
</dbReference>
<dbReference type="PANTHER" id="PTHR31736:SF14">
    <property type="entry name" value="EXOPOLYGALACTURONASE X-1-RELATED"/>
    <property type="match status" value="1"/>
</dbReference>
<dbReference type="InterPro" id="IPR011050">
    <property type="entry name" value="Pectin_lyase_fold/virulence"/>
</dbReference>
<dbReference type="InterPro" id="IPR000743">
    <property type="entry name" value="Glyco_hydro_28"/>
</dbReference>
<feature type="active site" evidence="16">
    <location>
        <position position="270"/>
    </location>
</feature>
<dbReference type="GO" id="GO:0004650">
    <property type="term" value="F:polygalacturonase activity"/>
    <property type="evidence" value="ECO:0007669"/>
    <property type="project" value="InterPro"/>
</dbReference>
<keyword evidence="10" id="KW-0961">Cell wall biogenesis/degradation</keyword>
<evidence type="ECO:0000256" key="14">
    <source>
        <dbReference type="ARBA" id="ARBA00043142"/>
    </source>
</evidence>
<evidence type="ECO:0000256" key="12">
    <source>
        <dbReference type="ARBA" id="ARBA00038933"/>
    </source>
</evidence>
<keyword evidence="21" id="KW-1185">Reference proteome</keyword>
<feature type="region of interest" description="Disordered" evidence="18">
    <location>
        <begin position="359"/>
        <end position="378"/>
    </location>
</feature>
<evidence type="ECO:0000313" key="21">
    <source>
        <dbReference type="Proteomes" id="UP000242877"/>
    </source>
</evidence>
<evidence type="ECO:0000256" key="13">
    <source>
        <dbReference type="ARBA" id="ARBA00041604"/>
    </source>
</evidence>
<feature type="chain" id="PRO_5007878354" description="galacturonan 1,4-alpha-galacturonidase" evidence="19">
    <location>
        <begin position="19"/>
        <end position="378"/>
    </location>
</feature>
<evidence type="ECO:0000256" key="2">
    <source>
        <dbReference type="ARBA" id="ARBA00008834"/>
    </source>
</evidence>
<evidence type="ECO:0000256" key="17">
    <source>
        <dbReference type="RuleBase" id="RU361169"/>
    </source>
</evidence>
<evidence type="ECO:0000256" key="16">
    <source>
        <dbReference type="PROSITE-ProRule" id="PRU10052"/>
    </source>
</evidence>
<evidence type="ECO:0000256" key="6">
    <source>
        <dbReference type="ARBA" id="ARBA00022801"/>
    </source>
</evidence>
<dbReference type="SUPFAM" id="SSF51126">
    <property type="entry name" value="Pectin lyase-like"/>
    <property type="match status" value="1"/>
</dbReference>
<evidence type="ECO:0000256" key="7">
    <source>
        <dbReference type="ARBA" id="ARBA00023157"/>
    </source>
</evidence>
<dbReference type="Pfam" id="PF00295">
    <property type="entry name" value="Glyco_hydro_28"/>
    <property type="match status" value="1"/>
</dbReference>
<evidence type="ECO:0000256" key="19">
    <source>
        <dbReference type="SAM" id="SignalP"/>
    </source>
</evidence>
<dbReference type="GO" id="GO:0071555">
    <property type="term" value="P:cell wall organization"/>
    <property type="evidence" value="ECO:0007669"/>
    <property type="project" value="UniProtKB-KW"/>
</dbReference>
<dbReference type="VEuPathDB" id="FungiDB:AAP_00431"/>
<dbReference type="EMBL" id="AZGZ01000001">
    <property type="protein sequence ID" value="KZZ98170.1"/>
    <property type="molecule type" value="Genomic_DNA"/>
</dbReference>
<evidence type="ECO:0000256" key="5">
    <source>
        <dbReference type="ARBA" id="ARBA00022737"/>
    </source>
</evidence>
<comment type="subcellular location">
    <subcellularLocation>
        <location evidence="1">Secreted</location>
    </subcellularLocation>
</comment>
<sequence>MLFNNAAVLLTAAACVAAGPLLDSSPGRPDVTFSPKQPFRSMPKSPARTWVCNVEASGDGKDDSQNIINALNRCNYGGHVVFGKDKNYTIAKALDMTFLRHIDIDIRGRITFTDDMDYWQKHSFKYTFQNESTFFKIGGEDVNIYGGGELYGNGPTWWKVFAHDKDLWRPILFGIDGLKGGVISDLRLTDSPNWVNVILNSQDVVYNNITIENKSEDPKVPAKNTDGWDTYRSDNIVIQNSRINNGDDCVSFKPNSTNILVQNLWCNGSHGISVGSLGQYVGNTDIVENITVYNIDMNHASDGARIKAFPGAVGNATDQGGGNGHVRNVTYENIHNNNNEWAIEITQCYALKDADQKPGYGSRGASAKTTPHGATLGV</sequence>
<evidence type="ECO:0000256" key="9">
    <source>
        <dbReference type="ARBA" id="ARBA00023295"/>
    </source>
</evidence>
<keyword evidence="8" id="KW-0325">Glycoprotein</keyword>
<evidence type="ECO:0000256" key="4">
    <source>
        <dbReference type="ARBA" id="ARBA00022729"/>
    </source>
</evidence>
<feature type="signal peptide" evidence="19">
    <location>
        <begin position="1"/>
        <end position="18"/>
    </location>
</feature>
<evidence type="ECO:0000256" key="18">
    <source>
        <dbReference type="SAM" id="MobiDB-lite"/>
    </source>
</evidence>
<evidence type="ECO:0000256" key="10">
    <source>
        <dbReference type="ARBA" id="ARBA00023316"/>
    </source>
</evidence>
<dbReference type="Gene3D" id="2.160.20.10">
    <property type="entry name" value="Single-stranded right-handed beta-helix, Pectin lyase-like"/>
    <property type="match status" value="1"/>
</dbReference>
<gene>
    <name evidence="20" type="ORF">AAP_00431</name>
</gene>
<proteinExistence type="inferred from homology"/>
<name>A0A166PP59_9EURO</name>
<evidence type="ECO:0000256" key="8">
    <source>
        <dbReference type="ARBA" id="ARBA00023180"/>
    </source>
</evidence>
<evidence type="ECO:0000256" key="11">
    <source>
        <dbReference type="ARBA" id="ARBA00037312"/>
    </source>
</evidence>
<dbReference type="OrthoDB" id="187139at2759"/>
<keyword evidence="20" id="KW-0456">Lyase</keyword>
<evidence type="ECO:0000313" key="20">
    <source>
        <dbReference type="EMBL" id="KZZ98170.1"/>
    </source>
</evidence>
<dbReference type="Proteomes" id="UP000242877">
    <property type="component" value="Unassembled WGS sequence"/>
</dbReference>
<dbReference type="GO" id="GO:0016829">
    <property type="term" value="F:lyase activity"/>
    <property type="evidence" value="ECO:0007669"/>
    <property type="project" value="UniProtKB-KW"/>
</dbReference>
<comment type="caution">
    <text evidence="20">The sequence shown here is derived from an EMBL/GenBank/DDBJ whole genome shotgun (WGS) entry which is preliminary data.</text>
</comment>
<accession>A0A166PP59</accession>
<dbReference type="SMART" id="SM00710">
    <property type="entry name" value="PbH1"/>
    <property type="match status" value="4"/>
</dbReference>
<dbReference type="GO" id="GO:0005576">
    <property type="term" value="C:extracellular region"/>
    <property type="evidence" value="ECO:0007669"/>
    <property type="project" value="UniProtKB-SubCell"/>
</dbReference>
<evidence type="ECO:0000256" key="3">
    <source>
        <dbReference type="ARBA" id="ARBA00022525"/>
    </source>
</evidence>
<keyword evidence="9 17" id="KW-0326">Glycosidase</keyword>
<dbReference type="AlphaFoldDB" id="A0A166PP59"/>
<evidence type="ECO:0000256" key="1">
    <source>
        <dbReference type="ARBA" id="ARBA00004613"/>
    </source>
</evidence>
<dbReference type="PANTHER" id="PTHR31736">
    <property type="match status" value="1"/>
</dbReference>
<organism evidence="20 21">
    <name type="scientific">Ascosphaera apis ARSEF 7405</name>
    <dbReference type="NCBI Taxonomy" id="392613"/>
    <lineage>
        <taxon>Eukaryota</taxon>
        <taxon>Fungi</taxon>
        <taxon>Dikarya</taxon>
        <taxon>Ascomycota</taxon>
        <taxon>Pezizomycotina</taxon>
        <taxon>Eurotiomycetes</taxon>
        <taxon>Eurotiomycetidae</taxon>
        <taxon>Onygenales</taxon>
        <taxon>Ascosphaeraceae</taxon>
        <taxon>Ascosphaera</taxon>
    </lineage>
</organism>
<reference evidence="20 21" key="1">
    <citation type="journal article" date="2016" name="Genome Biol. Evol.">
        <title>Divergent and convergent evolution of fungal pathogenicity.</title>
        <authorList>
            <person name="Shang Y."/>
            <person name="Xiao G."/>
            <person name="Zheng P."/>
            <person name="Cen K."/>
            <person name="Zhan S."/>
            <person name="Wang C."/>
        </authorList>
    </citation>
    <scope>NUCLEOTIDE SEQUENCE [LARGE SCALE GENOMIC DNA]</scope>
    <source>
        <strain evidence="20 21">ARSEF 7405</strain>
    </source>
</reference>
<comment type="similarity">
    <text evidence="2 17">Belongs to the glycosyl hydrolase 28 family.</text>
</comment>
<keyword evidence="5" id="KW-0677">Repeat</keyword>
<keyword evidence="4 19" id="KW-0732">Signal</keyword>
<keyword evidence="6 17" id="KW-0378">Hydrolase</keyword>
<dbReference type="PROSITE" id="PS00502">
    <property type="entry name" value="POLYGALACTURONASE"/>
    <property type="match status" value="1"/>
</dbReference>
<comment type="catalytic activity">
    <reaction evidence="15">
        <text>[(1-&gt;4)-alpha-D-galacturonosyl](n) + H2O = alpha-D-galacturonate + [(1-&gt;4)-alpha-D-galacturonosyl](n-1)</text>
        <dbReference type="Rhea" id="RHEA:14117"/>
        <dbReference type="Rhea" id="RHEA-COMP:14570"/>
        <dbReference type="Rhea" id="RHEA-COMP:14572"/>
        <dbReference type="ChEBI" id="CHEBI:15377"/>
        <dbReference type="ChEBI" id="CHEBI:58658"/>
        <dbReference type="ChEBI" id="CHEBI:140523"/>
        <dbReference type="EC" id="3.2.1.67"/>
    </reaction>
</comment>
<dbReference type="GO" id="GO:0047911">
    <property type="term" value="F:galacturan 1,4-alpha-galacturonidase activity"/>
    <property type="evidence" value="ECO:0007669"/>
    <property type="project" value="UniProtKB-EC"/>
</dbReference>
<protein>
    <recommendedName>
        <fullName evidence="12">galacturonan 1,4-alpha-galacturonidase</fullName>
        <ecNumber evidence="12">3.2.1.67</ecNumber>
    </recommendedName>
    <alternativeName>
        <fullName evidence="14">Galacturan 1,4-alpha-galacturonidase</fullName>
    </alternativeName>
    <alternativeName>
        <fullName evidence="13">Poly(1,4-alpha-D-galacturonide)galacturonohydrolase</fullName>
    </alternativeName>
</protein>
<evidence type="ECO:0000256" key="15">
    <source>
        <dbReference type="ARBA" id="ARBA00048766"/>
    </source>
</evidence>